<sequence>MQNKLILRGLLAGALGGVLAFVFARIFAEPAIQAAIDYESGRDEAQTALDKAAGLPVEPEGHEVFSRAVQGNLGIGLGMVLFGVAMGLLFAVVYTVLLGRVGRIRARVLAVLVAGAGFLSLYLVPFLKYPANPPAIGHEATIGARTGLYLTMVVASVVFLVAAVVAGKRLAPRLGNWNATLVAGAGFVVLCALLMALLPSLGSLASNVAEYGPQASETPLPLKGPDGQIVYPGFPADTLAGFRLCSVLAQVILWGTIALVFGPLAERVLDRGRAVTVEA</sequence>
<evidence type="ECO:0000256" key="1">
    <source>
        <dbReference type="SAM" id="Phobius"/>
    </source>
</evidence>
<evidence type="ECO:0000313" key="3">
    <source>
        <dbReference type="EMBL" id="SFQ70297.1"/>
    </source>
</evidence>
<dbReference type="STRING" id="112413.SAMN05421854_12029"/>
<dbReference type="RefSeq" id="WP_067595008.1">
    <property type="nucleotide sequence ID" value="NZ_FOWC01000020.1"/>
</dbReference>
<evidence type="ECO:0000313" key="5">
    <source>
        <dbReference type="Proteomes" id="UP000470404"/>
    </source>
</evidence>
<dbReference type="InterPro" id="IPR012666">
    <property type="entry name" value="CbtA_put"/>
</dbReference>
<dbReference type="Proteomes" id="UP000470404">
    <property type="component" value="Unassembled WGS sequence"/>
</dbReference>
<proteinExistence type="predicted"/>
<evidence type="ECO:0000313" key="2">
    <source>
        <dbReference type="EMBL" id="NEC54943.1"/>
    </source>
</evidence>
<keyword evidence="1" id="KW-0812">Transmembrane</keyword>
<name>A0A1I6ANZ3_9PSEU</name>
<keyword evidence="1" id="KW-0472">Membrane</keyword>
<reference evidence="2 5" key="2">
    <citation type="submission" date="2020-01" db="EMBL/GenBank/DDBJ databases">
        <title>Insect and environment-associated Actinomycetes.</title>
        <authorList>
            <person name="Currrie C."/>
            <person name="Chevrette M."/>
            <person name="Carlson C."/>
            <person name="Stubbendieck R."/>
            <person name="Wendt-Pienkowski E."/>
        </authorList>
    </citation>
    <scope>NUCLEOTIDE SEQUENCE [LARGE SCALE GENOMIC DNA]</scope>
    <source>
        <strain evidence="2 5">SID8386</strain>
    </source>
</reference>
<feature type="transmembrane region" description="Helical" evidence="1">
    <location>
        <begin position="179"/>
        <end position="198"/>
    </location>
</feature>
<reference evidence="3 4" key="1">
    <citation type="submission" date="2016-10" db="EMBL/GenBank/DDBJ databases">
        <authorList>
            <person name="de Groot N.N."/>
        </authorList>
    </citation>
    <scope>NUCLEOTIDE SEQUENCE [LARGE SCALE GENOMIC DNA]</scope>
    <source>
        <strain evidence="3 4">DSM 44637</strain>
    </source>
</reference>
<keyword evidence="5" id="KW-1185">Reference proteome</keyword>
<dbReference type="Proteomes" id="UP000199137">
    <property type="component" value="Unassembled WGS sequence"/>
</dbReference>
<dbReference type="OrthoDB" id="6851830at2"/>
<protein>
    <submittedName>
        <fullName evidence="2">CbtA family protein</fullName>
    </submittedName>
    <submittedName>
        <fullName evidence="3">Probable cobalt transporter subunit (CbtA)</fullName>
    </submittedName>
</protein>
<organism evidence="3 4">
    <name type="scientific">Amycolatopsis rubida</name>
    <dbReference type="NCBI Taxonomy" id="112413"/>
    <lineage>
        <taxon>Bacteria</taxon>
        <taxon>Bacillati</taxon>
        <taxon>Actinomycetota</taxon>
        <taxon>Actinomycetes</taxon>
        <taxon>Pseudonocardiales</taxon>
        <taxon>Pseudonocardiaceae</taxon>
        <taxon>Amycolatopsis</taxon>
    </lineage>
</organism>
<evidence type="ECO:0000313" key="4">
    <source>
        <dbReference type="Proteomes" id="UP000199137"/>
    </source>
</evidence>
<accession>A0A1I6ANZ3</accession>
<dbReference type="AlphaFoldDB" id="A0A1I6ANZ3"/>
<feature type="transmembrane region" description="Helical" evidence="1">
    <location>
        <begin position="147"/>
        <end position="167"/>
    </location>
</feature>
<feature type="transmembrane region" description="Helical" evidence="1">
    <location>
        <begin position="240"/>
        <end position="261"/>
    </location>
</feature>
<dbReference type="EMBL" id="FOWC01000020">
    <property type="protein sequence ID" value="SFQ70297.1"/>
    <property type="molecule type" value="Genomic_DNA"/>
</dbReference>
<feature type="transmembrane region" description="Helical" evidence="1">
    <location>
        <begin position="73"/>
        <end position="96"/>
    </location>
</feature>
<dbReference type="EMBL" id="JAAGNC010000034">
    <property type="protein sequence ID" value="NEC54943.1"/>
    <property type="molecule type" value="Genomic_DNA"/>
</dbReference>
<feature type="transmembrane region" description="Helical" evidence="1">
    <location>
        <begin position="108"/>
        <end position="127"/>
    </location>
</feature>
<gene>
    <name evidence="2" type="ORF">G3I59_04850</name>
    <name evidence="3" type="ORF">SAMN05421854_12029</name>
</gene>
<dbReference type="Pfam" id="PF09490">
    <property type="entry name" value="CbtA"/>
    <property type="match status" value="1"/>
</dbReference>
<keyword evidence="1" id="KW-1133">Transmembrane helix</keyword>